<feature type="compositionally biased region" description="Basic and acidic residues" evidence="1">
    <location>
        <begin position="12"/>
        <end position="58"/>
    </location>
</feature>
<protein>
    <submittedName>
        <fullName evidence="2">Uncharacterized protein</fullName>
    </submittedName>
</protein>
<dbReference type="Proteomes" id="UP001154252">
    <property type="component" value="Unassembled WGS sequence"/>
</dbReference>
<organism evidence="2 3">
    <name type="scientific">Penicillium egyptiacum</name>
    <dbReference type="NCBI Taxonomy" id="1303716"/>
    <lineage>
        <taxon>Eukaryota</taxon>
        <taxon>Fungi</taxon>
        <taxon>Dikarya</taxon>
        <taxon>Ascomycota</taxon>
        <taxon>Pezizomycotina</taxon>
        <taxon>Eurotiomycetes</taxon>
        <taxon>Eurotiomycetidae</taxon>
        <taxon>Eurotiales</taxon>
        <taxon>Aspergillaceae</taxon>
        <taxon>Penicillium</taxon>
    </lineage>
</organism>
<accession>A0A9W4NZ27</accession>
<dbReference type="AlphaFoldDB" id="A0A9W4NZ27"/>
<gene>
    <name evidence="2" type="ORF">PEGY_LOCUS1325</name>
</gene>
<feature type="region of interest" description="Disordered" evidence="1">
    <location>
        <begin position="1"/>
        <end position="58"/>
    </location>
</feature>
<evidence type="ECO:0000256" key="1">
    <source>
        <dbReference type="SAM" id="MobiDB-lite"/>
    </source>
</evidence>
<evidence type="ECO:0000313" key="3">
    <source>
        <dbReference type="Proteomes" id="UP001154252"/>
    </source>
</evidence>
<evidence type="ECO:0000313" key="2">
    <source>
        <dbReference type="EMBL" id="CAG8888078.1"/>
    </source>
</evidence>
<dbReference type="EMBL" id="CAJVRC010000839">
    <property type="protein sequence ID" value="CAG8888078.1"/>
    <property type="molecule type" value="Genomic_DNA"/>
</dbReference>
<sequence>MEKEPFAWVDAEDCKGGHGMDKSNEIEKRDGMDKSKEIENGRGIDKSNKLEDGDGMDESRELRMLRIGKRVKQHTTPPSDIGQENSTERDDRYHCIIKRLEGVESAIGNLTRKKRSTREETRSQREIVLNAWCKAPSPTGRGPNDTTYEGDIRADIRTITAKEKTDPETADRWKAVVLDRYGLHWGVDCGSQNELSNLPMEMVRLFNIRARVIYGWGNARAQILDICDDWIARWRCGVAPYIPSKEYRQLCRLYYS</sequence>
<name>A0A9W4NZ27_9EURO</name>
<dbReference type="OrthoDB" id="4257427at2759"/>
<keyword evidence="3" id="KW-1185">Reference proteome</keyword>
<comment type="caution">
    <text evidence="2">The sequence shown here is derived from an EMBL/GenBank/DDBJ whole genome shotgun (WGS) entry which is preliminary data.</text>
</comment>
<proteinExistence type="predicted"/>
<reference evidence="2" key="1">
    <citation type="submission" date="2021-07" db="EMBL/GenBank/DDBJ databases">
        <authorList>
            <person name="Branca A.L. A."/>
        </authorList>
    </citation>
    <scope>NUCLEOTIDE SEQUENCE</scope>
</reference>